<dbReference type="GO" id="GO:0004806">
    <property type="term" value="F:triacylglycerol lipase activity"/>
    <property type="evidence" value="ECO:0007669"/>
    <property type="project" value="UniProtKB-UniRule"/>
</dbReference>
<protein>
    <submittedName>
        <fullName evidence="5">Lipase 4</fullName>
    </submittedName>
</protein>
<comment type="caution">
    <text evidence="5">The sequence shown here is derived from an EMBL/GenBank/DDBJ whole genome shotgun (WGS) entry which is preliminary data.</text>
</comment>
<feature type="chain" id="PRO_5040557244" evidence="4">
    <location>
        <begin position="17"/>
        <end position="450"/>
    </location>
</feature>
<evidence type="ECO:0000256" key="3">
    <source>
        <dbReference type="ARBA" id="ARBA00023369"/>
    </source>
</evidence>
<dbReference type="Gene3D" id="3.40.50.1820">
    <property type="entry name" value="alpha/beta hydrolase"/>
    <property type="match status" value="1"/>
</dbReference>
<dbReference type="SUPFAM" id="SSF53474">
    <property type="entry name" value="alpha/beta-Hydrolases"/>
    <property type="match status" value="1"/>
</dbReference>
<dbReference type="EMBL" id="CAKXYY010000054">
    <property type="protein sequence ID" value="CAH2356090.1"/>
    <property type="molecule type" value="Genomic_DNA"/>
</dbReference>
<dbReference type="Pfam" id="PF03583">
    <property type="entry name" value="LIP"/>
    <property type="match status" value="1"/>
</dbReference>
<keyword evidence="1 4" id="KW-0732">Signal</keyword>
<dbReference type="PANTHER" id="PTHR34853:SF1">
    <property type="entry name" value="LIPASE 5"/>
    <property type="match status" value="1"/>
</dbReference>
<evidence type="ECO:0000313" key="6">
    <source>
        <dbReference type="Proteomes" id="UP000837801"/>
    </source>
</evidence>
<dbReference type="GO" id="GO:0016042">
    <property type="term" value="P:lipid catabolic process"/>
    <property type="evidence" value="ECO:0007669"/>
    <property type="project" value="UniProtKB-UniRule"/>
</dbReference>
<dbReference type="PANTHER" id="PTHR34853">
    <property type="match status" value="1"/>
</dbReference>
<dbReference type="InterPro" id="IPR005152">
    <property type="entry name" value="Lipase_secreted"/>
</dbReference>
<evidence type="ECO:0000256" key="2">
    <source>
        <dbReference type="ARBA" id="ARBA00023180"/>
    </source>
</evidence>
<organism evidence="5 6">
    <name type="scientific">[Candida] railenensis</name>
    <dbReference type="NCBI Taxonomy" id="45579"/>
    <lineage>
        <taxon>Eukaryota</taxon>
        <taxon>Fungi</taxon>
        <taxon>Dikarya</taxon>
        <taxon>Ascomycota</taxon>
        <taxon>Saccharomycotina</taxon>
        <taxon>Pichiomycetes</taxon>
        <taxon>Debaryomycetaceae</taxon>
        <taxon>Kurtzmaniella</taxon>
    </lineage>
</organism>
<evidence type="ECO:0000256" key="4">
    <source>
        <dbReference type="PIRNR" id="PIRNR029171"/>
    </source>
</evidence>
<sequence length="450" mass="48849">MKFLLPLLVLLLSVAAAPYQHKRASTVTKPSEDPFYTPPTGYESQPVGTILKSRKIDNPVGFVVIAEKLKASYQFIVRSEDTFGNAIAIATSLYIPVNADPSKLLSYQVAEDSANLNCAPSYSFQLGSDVETYASGQIEQIFTQAGLAEGWYVVVPDYEGPNAAFGAAHLAGKSVLNSVRAILSSGNITGIDSDASVSFWGYSGGSLATGWTSLLEPTYAPELSSQVVGYAYGGIVADLDNVARFNMGKWSAGFIFAAINGLAHEYPTINTFIEENIYSSMFAKFTDVDQICESIYIFEYAFNTWTEYFEAGEAILDDPIVYNVTSQLNMSISGLVPTAPLYFYNAKFDEIIPAADADTLYSTLCKEGVSIEYHQDLLGGHLIDMYTGCDAAFSWLKDRMNGKAATTGCVKKTSLTSVFTKAGLTGFSDIISAALWNVFVEFGSSYETFF</sequence>
<accession>A0A9P0QWZ0</accession>
<evidence type="ECO:0000256" key="1">
    <source>
        <dbReference type="ARBA" id="ARBA00022729"/>
    </source>
</evidence>
<keyword evidence="6" id="KW-1185">Reference proteome</keyword>
<comment type="catalytic activity">
    <reaction evidence="3">
        <text>a triacylglycerol + H2O = a diacylglycerol + a fatty acid + H(+)</text>
        <dbReference type="Rhea" id="RHEA:12044"/>
        <dbReference type="ChEBI" id="CHEBI:15377"/>
        <dbReference type="ChEBI" id="CHEBI:15378"/>
        <dbReference type="ChEBI" id="CHEBI:17855"/>
        <dbReference type="ChEBI" id="CHEBI:18035"/>
        <dbReference type="ChEBI" id="CHEBI:28868"/>
        <dbReference type="EC" id="3.1.1.3"/>
    </reaction>
    <physiologicalReaction direction="left-to-right" evidence="3">
        <dbReference type="Rhea" id="RHEA:12045"/>
    </physiologicalReaction>
</comment>
<reference evidence="5" key="1">
    <citation type="submission" date="2022-03" db="EMBL/GenBank/DDBJ databases">
        <authorList>
            <person name="Legras J.-L."/>
            <person name="Devillers H."/>
            <person name="Grondin C."/>
        </authorList>
    </citation>
    <scope>NUCLEOTIDE SEQUENCE</scope>
    <source>
        <strain evidence="5">CLIB 1423</strain>
    </source>
</reference>
<proteinExistence type="inferred from homology"/>
<gene>
    <name evidence="5" type="ORF">CLIB1423_54S00100</name>
</gene>
<name>A0A9P0QWZ0_9ASCO</name>
<dbReference type="Proteomes" id="UP000837801">
    <property type="component" value="Unassembled WGS sequence"/>
</dbReference>
<dbReference type="PIRSF" id="PIRSF029171">
    <property type="entry name" value="Esterase_LipA"/>
    <property type="match status" value="1"/>
</dbReference>
<dbReference type="AlphaFoldDB" id="A0A9P0QWZ0"/>
<dbReference type="Gene3D" id="1.10.260.130">
    <property type="match status" value="1"/>
</dbReference>
<dbReference type="InterPro" id="IPR029058">
    <property type="entry name" value="AB_hydrolase_fold"/>
</dbReference>
<feature type="signal peptide" evidence="4">
    <location>
        <begin position="1"/>
        <end position="16"/>
    </location>
</feature>
<comment type="similarity">
    <text evidence="4">Belongs to the AB hydrolase superfamily. Lipase family.</text>
</comment>
<dbReference type="OrthoDB" id="2373480at2759"/>
<keyword evidence="2" id="KW-0325">Glycoprotein</keyword>
<evidence type="ECO:0000313" key="5">
    <source>
        <dbReference type="EMBL" id="CAH2356090.1"/>
    </source>
</evidence>